<dbReference type="AlphaFoldDB" id="A0A8R7R486"/>
<reference evidence="4" key="1">
    <citation type="journal article" date="2013" name="Nature">
        <title>Draft genome of the wheat A-genome progenitor Triticum urartu.</title>
        <authorList>
            <person name="Ling H.Q."/>
            <person name="Zhao S."/>
            <person name="Liu D."/>
            <person name="Wang J."/>
            <person name="Sun H."/>
            <person name="Zhang C."/>
            <person name="Fan H."/>
            <person name="Li D."/>
            <person name="Dong L."/>
            <person name="Tao Y."/>
            <person name="Gao C."/>
            <person name="Wu H."/>
            <person name="Li Y."/>
            <person name="Cui Y."/>
            <person name="Guo X."/>
            <person name="Zheng S."/>
            <person name="Wang B."/>
            <person name="Yu K."/>
            <person name="Liang Q."/>
            <person name="Yang W."/>
            <person name="Lou X."/>
            <person name="Chen J."/>
            <person name="Feng M."/>
            <person name="Jian J."/>
            <person name="Zhang X."/>
            <person name="Luo G."/>
            <person name="Jiang Y."/>
            <person name="Liu J."/>
            <person name="Wang Z."/>
            <person name="Sha Y."/>
            <person name="Zhang B."/>
            <person name="Wu H."/>
            <person name="Tang D."/>
            <person name="Shen Q."/>
            <person name="Xue P."/>
            <person name="Zou S."/>
            <person name="Wang X."/>
            <person name="Liu X."/>
            <person name="Wang F."/>
            <person name="Yang Y."/>
            <person name="An X."/>
            <person name="Dong Z."/>
            <person name="Zhang K."/>
            <person name="Zhang X."/>
            <person name="Luo M.C."/>
            <person name="Dvorak J."/>
            <person name="Tong Y."/>
            <person name="Wang J."/>
            <person name="Yang H."/>
            <person name="Li Z."/>
            <person name="Wang D."/>
            <person name="Zhang A."/>
            <person name="Wang J."/>
        </authorList>
    </citation>
    <scope>NUCLEOTIDE SEQUENCE</scope>
    <source>
        <strain evidence="4">cv. G1812</strain>
    </source>
</reference>
<evidence type="ECO:0000313" key="3">
    <source>
        <dbReference type="EnsemblPlants" id="TuG1812G0700005542.01.T01"/>
    </source>
</evidence>
<protein>
    <recommendedName>
        <fullName evidence="5">Secreted protein</fullName>
    </recommendedName>
</protein>
<dbReference type="EnsemblPlants" id="TuG1812G0700005542.01.T01">
    <property type="protein sequence ID" value="TuG1812G0700005542.01.T01"/>
    <property type="gene ID" value="TuG1812G0700005542.01"/>
</dbReference>
<accession>A0A8R7R486</accession>
<evidence type="ECO:0000313" key="4">
    <source>
        <dbReference type="Proteomes" id="UP000015106"/>
    </source>
</evidence>
<organism evidence="3 4">
    <name type="scientific">Triticum urartu</name>
    <name type="common">Red wild einkorn</name>
    <name type="synonym">Crithodium urartu</name>
    <dbReference type="NCBI Taxonomy" id="4572"/>
    <lineage>
        <taxon>Eukaryota</taxon>
        <taxon>Viridiplantae</taxon>
        <taxon>Streptophyta</taxon>
        <taxon>Embryophyta</taxon>
        <taxon>Tracheophyta</taxon>
        <taxon>Spermatophyta</taxon>
        <taxon>Magnoliopsida</taxon>
        <taxon>Liliopsida</taxon>
        <taxon>Poales</taxon>
        <taxon>Poaceae</taxon>
        <taxon>BOP clade</taxon>
        <taxon>Pooideae</taxon>
        <taxon>Triticodae</taxon>
        <taxon>Triticeae</taxon>
        <taxon>Triticinae</taxon>
        <taxon>Triticum</taxon>
    </lineage>
</organism>
<keyword evidence="4" id="KW-1185">Reference proteome</keyword>
<evidence type="ECO:0000256" key="2">
    <source>
        <dbReference type="SAM" id="SignalP"/>
    </source>
</evidence>
<feature type="region of interest" description="Disordered" evidence="1">
    <location>
        <begin position="41"/>
        <end position="89"/>
    </location>
</feature>
<reference evidence="3" key="2">
    <citation type="submission" date="2018-03" db="EMBL/GenBank/DDBJ databases">
        <title>The Triticum urartu genome reveals the dynamic nature of wheat genome evolution.</title>
        <authorList>
            <person name="Ling H."/>
            <person name="Ma B."/>
            <person name="Shi X."/>
            <person name="Liu H."/>
            <person name="Dong L."/>
            <person name="Sun H."/>
            <person name="Cao Y."/>
            <person name="Gao Q."/>
            <person name="Zheng S."/>
            <person name="Li Y."/>
            <person name="Yu Y."/>
            <person name="Du H."/>
            <person name="Qi M."/>
            <person name="Li Y."/>
            <person name="Yu H."/>
            <person name="Cui Y."/>
            <person name="Wang N."/>
            <person name="Chen C."/>
            <person name="Wu H."/>
            <person name="Zhao Y."/>
            <person name="Zhang J."/>
            <person name="Li Y."/>
            <person name="Zhou W."/>
            <person name="Zhang B."/>
            <person name="Hu W."/>
            <person name="Eijk M."/>
            <person name="Tang J."/>
            <person name="Witsenboer H."/>
            <person name="Zhao S."/>
            <person name="Li Z."/>
            <person name="Zhang A."/>
            <person name="Wang D."/>
            <person name="Liang C."/>
        </authorList>
    </citation>
    <scope>NUCLEOTIDE SEQUENCE [LARGE SCALE GENOMIC DNA]</scope>
    <source>
        <strain evidence="3">cv. G1812</strain>
    </source>
</reference>
<evidence type="ECO:0000256" key="1">
    <source>
        <dbReference type="SAM" id="MobiDB-lite"/>
    </source>
</evidence>
<feature type="chain" id="PRO_5035829399" description="Secreted protein" evidence="2">
    <location>
        <begin position="25"/>
        <end position="89"/>
    </location>
</feature>
<feature type="signal peptide" evidence="2">
    <location>
        <begin position="1"/>
        <end position="24"/>
    </location>
</feature>
<name>A0A8R7R486_TRIUA</name>
<feature type="compositionally biased region" description="Polar residues" evidence="1">
    <location>
        <begin position="47"/>
        <end position="71"/>
    </location>
</feature>
<sequence length="89" mass="9926">MSLSMYSCTFAGHILLLNTFLAKGSSPKLGLRHCPLHALDSGKAMPTRTSLPTRTYSEQRTGRRVQSTSPECPTRRNTNATTENEWKTQ</sequence>
<reference evidence="3" key="3">
    <citation type="submission" date="2022-06" db="UniProtKB">
        <authorList>
            <consortium name="EnsemblPlants"/>
        </authorList>
    </citation>
    <scope>IDENTIFICATION</scope>
</reference>
<keyword evidence="2" id="KW-0732">Signal</keyword>
<dbReference type="Proteomes" id="UP000015106">
    <property type="component" value="Chromosome 7"/>
</dbReference>
<evidence type="ECO:0008006" key="5">
    <source>
        <dbReference type="Google" id="ProtNLM"/>
    </source>
</evidence>
<proteinExistence type="predicted"/>
<dbReference type="Gramene" id="TuG1812G0700005542.01.T01">
    <property type="protein sequence ID" value="TuG1812G0700005542.01.T01"/>
    <property type="gene ID" value="TuG1812G0700005542.01"/>
</dbReference>